<dbReference type="Gene3D" id="3.40.190.10">
    <property type="entry name" value="Periplasmic binding protein-like II"/>
    <property type="match status" value="2"/>
</dbReference>
<keyword evidence="8" id="KW-1185">Reference proteome</keyword>
<feature type="binding site" evidence="4">
    <location>
        <position position="69"/>
    </location>
    <ligand>
        <name>molybdate</name>
        <dbReference type="ChEBI" id="CHEBI:36264"/>
    </ligand>
</feature>
<accession>A0AAX1JFJ6</accession>
<dbReference type="KEGG" id="mku:I2456_13475"/>
<dbReference type="InterPro" id="IPR005950">
    <property type="entry name" value="ModA"/>
</dbReference>
<proteinExistence type="inferred from homology"/>
<dbReference type="CDD" id="cd13538">
    <property type="entry name" value="PBP2_ModA_like_1"/>
    <property type="match status" value="1"/>
</dbReference>
<evidence type="ECO:0000256" key="2">
    <source>
        <dbReference type="ARBA" id="ARBA00022723"/>
    </source>
</evidence>
<evidence type="ECO:0000313" key="6">
    <source>
        <dbReference type="EMBL" id="GFG65088.1"/>
    </source>
</evidence>
<organism evidence="7 9">
    <name type="scientific">Mycobacterium kubicae</name>
    <dbReference type="NCBI Taxonomy" id="120959"/>
    <lineage>
        <taxon>Bacteria</taxon>
        <taxon>Bacillati</taxon>
        <taxon>Actinomycetota</taxon>
        <taxon>Actinomycetes</taxon>
        <taxon>Mycobacteriales</taxon>
        <taxon>Mycobacteriaceae</taxon>
        <taxon>Mycobacterium</taxon>
        <taxon>Mycobacterium simiae complex</taxon>
    </lineage>
</organism>
<reference evidence="6" key="2">
    <citation type="submission" date="2020-02" db="EMBL/GenBank/DDBJ databases">
        <authorList>
            <person name="Matsumoto Y."/>
            <person name="Kinjo T."/>
            <person name="Motooka D."/>
            <person name="Nabeya D."/>
            <person name="Jung N."/>
            <person name="Uechi K."/>
            <person name="Horii T."/>
            <person name="Iida T."/>
            <person name="Fujita J."/>
            <person name="Nakamura S."/>
        </authorList>
    </citation>
    <scope>NUCLEOTIDE SEQUENCE</scope>
    <source>
        <strain evidence="6">JCM 13573</strain>
    </source>
</reference>
<evidence type="ECO:0000256" key="5">
    <source>
        <dbReference type="SAM" id="SignalP"/>
    </source>
</evidence>
<feature type="binding site" evidence="4">
    <location>
        <position position="41"/>
    </location>
    <ligand>
        <name>molybdate</name>
        <dbReference type="ChEBI" id="CHEBI:36264"/>
    </ligand>
</feature>
<dbReference type="Pfam" id="PF13531">
    <property type="entry name" value="SBP_bac_11"/>
    <property type="match status" value="1"/>
</dbReference>
<sequence>MRRIGVRAGLAAAALVCVVVAGGCDSTSAPHTRLVVFAAASLRSAFTQIGERFKADNPGTDVEFDFAGSSELATQLTQGATADVFASADTAQMDVVTKAGLLAGAPTNFASNTLVIVTAPGNPKHIASFADLGRPGLSVVICQRPVPCGSAAHRVEDATGTRLNPVSEEPSVSDVLNKVTTGQADAALVYVTDARSAANNVTTVGFPEAAGAVNVYPIAVLKNAPHAALAGKFVAGVGAESGQQILDQAGFARP</sequence>
<dbReference type="GO" id="GO:0030973">
    <property type="term" value="F:molybdate ion binding"/>
    <property type="evidence" value="ECO:0007669"/>
    <property type="project" value="TreeGrafter"/>
</dbReference>
<evidence type="ECO:0000313" key="9">
    <source>
        <dbReference type="Proteomes" id="UP000663583"/>
    </source>
</evidence>
<evidence type="ECO:0000313" key="7">
    <source>
        <dbReference type="EMBL" id="QPI40344.1"/>
    </source>
</evidence>
<feature type="binding site" evidence="4">
    <location>
        <position position="172"/>
    </location>
    <ligand>
        <name>molybdate</name>
        <dbReference type="ChEBI" id="CHEBI:36264"/>
    </ligand>
</feature>
<keyword evidence="3 5" id="KW-0732">Signal</keyword>
<keyword evidence="4" id="KW-0500">Molybdenum</keyword>
<keyword evidence="2 4" id="KW-0479">Metal-binding</keyword>
<reference evidence="7" key="3">
    <citation type="submission" date="2020-11" db="EMBL/GenBank/DDBJ databases">
        <title>Intraspecies plasmid and genomic variation of Mycobacterium kubicae revealed by the complete genome sequences of two clinical isolates.</title>
        <authorList>
            <person name="Hendrix J.R."/>
            <person name="Epperson L.E."/>
            <person name="Honda J.R."/>
            <person name="Strong M."/>
        </authorList>
    </citation>
    <scope>NUCLEOTIDE SEQUENCE</scope>
    <source>
        <strain evidence="7">JCM 13573</strain>
    </source>
</reference>
<dbReference type="RefSeq" id="WP_085074289.1">
    <property type="nucleotide sequence ID" value="NZ_BLKU01000003.1"/>
</dbReference>
<evidence type="ECO:0000256" key="1">
    <source>
        <dbReference type="ARBA" id="ARBA00009175"/>
    </source>
</evidence>
<dbReference type="NCBIfam" id="TIGR01256">
    <property type="entry name" value="modA"/>
    <property type="match status" value="1"/>
</dbReference>
<dbReference type="SUPFAM" id="SSF53850">
    <property type="entry name" value="Periplasmic binding protein-like II"/>
    <property type="match status" value="1"/>
</dbReference>
<comment type="similarity">
    <text evidence="1">Belongs to the bacterial solute-binding protein ModA family.</text>
</comment>
<dbReference type="InterPro" id="IPR050682">
    <property type="entry name" value="ModA/WtpA"/>
</dbReference>
<dbReference type="PANTHER" id="PTHR30632">
    <property type="entry name" value="MOLYBDATE-BINDING PERIPLASMIC PROTEIN"/>
    <property type="match status" value="1"/>
</dbReference>
<feature type="binding site" evidence="4">
    <location>
        <position position="190"/>
    </location>
    <ligand>
        <name>molybdate</name>
        <dbReference type="ChEBI" id="CHEBI:36264"/>
    </ligand>
</feature>
<dbReference type="PANTHER" id="PTHR30632:SF0">
    <property type="entry name" value="SULFATE-BINDING PROTEIN"/>
    <property type="match status" value="1"/>
</dbReference>
<protein>
    <submittedName>
        <fullName evidence="7">Molybdate ABC transporter substrate-binding protein</fullName>
    </submittedName>
    <submittedName>
        <fullName evidence="6">Molybdate-binding protein</fullName>
    </submittedName>
</protein>
<name>A0AAX1JFJ6_9MYCO</name>
<dbReference type="EMBL" id="CP065047">
    <property type="protein sequence ID" value="QPI40344.1"/>
    <property type="molecule type" value="Genomic_DNA"/>
</dbReference>
<dbReference type="Proteomes" id="UP000465306">
    <property type="component" value="Unassembled WGS sequence"/>
</dbReference>
<gene>
    <name evidence="7" type="primary">modA</name>
    <name evidence="7" type="ORF">I2456_13475</name>
    <name evidence="6" type="ORF">MKUB_25780</name>
</gene>
<evidence type="ECO:0000256" key="3">
    <source>
        <dbReference type="ARBA" id="ARBA00022729"/>
    </source>
</evidence>
<dbReference type="PROSITE" id="PS51257">
    <property type="entry name" value="PROKAR_LIPOPROTEIN"/>
    <property type="match status" value="1"/>
</dbReference>
<dbReference type="GO" id="GO:0015689">
    <property type="term" value="P:molybdate ion transport"/>
    <property type="evidence" value="ECO:0007669"/>
    <property type="project" value="InterPro"/>
</dbReference>
<dbReference type="EMBL" id="BLKU01000003">
    <property type="protein sequence ID" value="GFG65088.1"/>
    <property type="molecule type" value="Genomic_DNA"/>
</dbReference>
<dbReference type="Proteomes" id="UP000663583">
    <property type="component" value="Chromosome"/>
</dbReference>
<dbReference type="PIRSF" id="PIRSF004846">
    <property type="entry name" value="ModA"/>
    <property type="match status" value="1"/>
</dbReference>
<feature type="chain" id="PRO_5044015984" evidence="5">
    <location>
        <begin position="22"/>
        <end position="254"/>
    </location>
</feature>
<dbReference type="GO" id="GO:0046872">
    <property type="term" value="F:metal ion binding"/>
    <property type="evidence" value="ECO:0007669"/>
    <property type="project" value="UniProtKB-KW"/>
</dbReference>
<dbReference type="AlphaFoldDB" id="A0AAX1JFJ6"/>
<feature type="signal peptide" evidence="5">
    <location>
        <begin position="1"/>
        <end position="21"/>
    </location>
</feature>
<evidence type="ECO:0000313" key="8">
    <source>
        <dbReference type="Proteomes" id="UP000465306"/>
    </source>
</evidence>
<evidence type="ECO:0000256" key="4">
    <source>
        <dbReference type="PIRSR" id="PIRSR004846-1"/>
    </source>
</evidence>
<reference evidence="6 8" key="1">
    <citation type="journal article" date="2019" name="Emerg. Microbes Infect.">
        <title>Comprehensive subspecies identification of 175 nontuberculous mycobacteria species based on 7547 genomic profiles.</title>
        <authorList>
            <person name="Matsumoto Y."/>
            <person name="Kinjo T."/>
            <person name="Motooka D."/>
            <person name="Nabeya D."/>
            <person name="Jung N."/>
            <person name="Uechi K."/>
            <person name="Horii T."/>
            <person name="Iida T."/>
            <person name="Fujita J."/>
            <person name="Nakamura S."/>
        </authorList>
    </citation>
    <scope>NUCLEOTIDE SEQUENCE [LARGE SCALE GENOMIC DNA]</scope>
    <source>
        <strain evidence="6 8">JCM 13573</strain>
    </source>
</reference>